<dbReference type="RefSeq" id="WP_015591843.1">
    <property type="nucleotide sequence ID" value="NC_021169.1"/>
</dbReference>
<dbReference type="InterPro" id="IPR021799">
    <property type="entry name" value="PIN-like_prokaryotic"/>
</dbReference>
<protein>
    <submittedName>
        <fullName evidence="1">Putative nucleic acid-binding protein, contains PIN domain</fullName>
    </submittedName>
</protein>
<organism evidence="1 2">
    <name type="scientific">Archaeoglobus sulfaticallidus PM70-1</name>
    <dbReference type="NCBI Taxonomy" id="387631"/>
    <lineage>
        <taxon>Archaea</taxon>
        <taxon>Methanobacteriati</taxon>
        <taxon>Methanobacteriota</taxon>
        <taxon>Archaeoglobi</taxon>
        <taxon>Archaeoglobales</taxon>
        <taxon>Archaeoglobaceae</taxon>
        <taxon>Archaeoglobus</taxon>
    </lineage>
</organism>
<proteinExistence type="predicted"/>
<sequence>MIVSNATPLIYLAKVGKLDLLKIFGEVIIPEEVKIEVVDKGKQMEMTDAYAVEKAIHEGWIKVLKTELIEVPIEIHFGEKAVLSLAKKLGVKEVLVDETSARAAARLLGLKPRGTIFVLLRALKNGEIDLDEFLDILSKMIGHGFRLKEEIFVEAIREAKRIANQKD</sequence>
<dbReference type="KEGG" id="ast:Asulf_02295"/>
<reference evidence="1 2" key="1">
    <citation type="journal article" date="2013" name="Genome Announc.">
        <title>Complete Genome Sequence of the Thermophilic and Facultatively Chemolithoautotrophic Sulfate Reducer Archaeoglobus sulfaticallidus Strain PM70-1T.</title>
        <authorList>
            <person name="Stokke R."/>
            <person name="Hocking W.P."/>
            <person name="Steinsbu B.O."/>
            <person name="Steen I.H."/>
        </authorList>
    </citation>
    <scope>NUCLEOTIDE SEQUENCE [LARGE SCALE GENOMIC DNA]</scope>
    <source>
        <strain evidence="1">PM70-1</strain>
    </source>
</reference>
<dbReference type="OrthoDB" id="323844at2157"/>
<accession>N0BIT4</accession>
<dbReference type="STRING" id="387631.Asulf_02295"/>
<name>N0BIT4_9EURY</name>
<dbReference type="GeneID" id="15393928"/>
<dbReference type="AlphaFoldDB" id="N0BIT4"/>
<gene>
    <name evidence="1" type="ORF">Asulf_02295</name>
</gene>
<evidence type="ECO:0000313" key="2">
    <source>
        <dbReference type="Proteomes" id="UP000013307"/>
    </source>
</evidence>
<keyword evidence="2" id="KW-1185">Reference proteome</keyword>
<dbReference type="eggNOG" id="arCOG00717">
    <property type="taxonomic scope" value="Archaea"/>
</dbReference>
<dbReference type="Pfam" id="PF11848">
    <property type="entry name" value="DUF3368"/>
    <property type="match status" value="1"/>
</dbReference>
<dbReference type="HOGENOM" id="CLU_115769_0_1_2"/>
<dbReference type="Proteomes" id="UP000013307">
    <property type="component" value="Chromosome"/>
</dbReference>
<dbReference type="PANTHER" id="PTHR39550">
    <property type="entry name" value="SLL0658 PROTEIN"/>
    <property type="match status" value="1"/>
</dbReference>
<dbReference type="PANTHER" id="PTHR39550:SF1">
    <property type="entry name" value="SLL0658 PROTEIN"/>
    <property type="match status" value="1"/>
</dbReference>
<dbReference type="EMBL" id="CP005290">
    <property type="protein sequence ID" value="AGK62247.1"/>
    <property type="molecule type" value="Genomic_DNA"/>
</dbReference>
<evidence type="ECO:0000313" key="1">
    <source>
        <dbReference type="EMBL" id="AGK62247.1"/>
    </source>
</evidence>